<reference evidence="14 15" key="1">
    <citation type="journal article" date="2023" name="Arcadia Sci">
        <title>De novo assembly of a long-read Amblyomma americanum tick genome.</title>
        <authorList>
            <person name="Chou S."/>
            <person name="Poskanzer K.E."/>
            <person name="Rollins M."/>
            <person name="Thuy-Boun P.S."/>
        </authorList>
    </citation>
    <scope>NUCLEOTIDE SEQUENCE [LARGE SCALE GENOMIC DNA]</scope>
    <source>
        <strain evidence="14">F_SG_1</strain>
        <tissue evidence="14">Salivary glands</tissue>
    </source>
</reference>
<keyword evidence="8 12" id="KW-0472">Membrane</keyword>
<keyword evidence="10" id="KW-0278">Fertilization</keyword>
<dbReference type="AlphaFoldDB" id="A0AAQ4DN61"/>
<sequence length="470" mass="51772">MYSSQAFNRFLSQVVAKYLSSAQPYSVGGLPFQSHRLLVPHFAAGMAPDDLPPHMKNGARDYLVVPNHLLDLGDTACSKIGSYFRAFWNQDDRCLQQVGSCLEYQPLDMWSQDNEARVQGQRGEYLLEGFATPMDEPIVVNERTGRRYLALRYAGQHLSMAFLEISADRFKLRSSAARQSLSEVTTTAVTNPVLIRLYATNKGHRPALVKASIRGCSFGFGSASTDLVPLSPGEKRLMLLSLRLNGTMPTADVWCTVALEGDGRHVITSRSVLIRPKGRCLCYLHCQCTCLGEQVACKVDGVEDRDKRSDNSHTKPAAAAVQQTTPPTTTSSHHYVIPEPLFSAPAIEDTADPVSCGLSITVVILEVLLSMGLLKAVLGLASPPVARWGLRSYISLLEQPNDTDPNASLTYNVDDKKAVGPGSLFCMNLFCFCILPFILCRGRRKEFRQSQREELEAKIFGFDAMGQDTP</sequence>
<comment type="subcellular location">
    <subcellularLocation>
        <location evidence="1">Cell membrane</location>
        <topology evidence="1">Single-pass type I membrane protein</topology>
    </subcellularLocation>
</comment>
<dbReference type="EMBL" id="JARKHS020028871">
    <property type="protein sequence ID" value="KAK8763901.1"/>
    <property type="molecule type" value="Genomic_DNA"/>
</dbReference>
<dbReference type="InterPro" id="IPR040326">
    <property type="entry name" value="HAP2/GCS1"/>
</dbReference>
<evidence type="ECO:0000256" key="7">
    <source>
        <dbReference type="ARBA" id="ARBA00023121"/>
    </source>
</evidence>
<evidence type="ECO:0000256" key="12">
    <source>
        <dbReference type="SAM" id="Phobius"/>
    </source>
</evidence>
<dbReference type="GO" id="GO:0005886">
    <property type="term" value="C:plasma membrane"/>
    <property type="evidence" value="ECO:0007669"/>
    <property type="project" value="UniProtKB-SubCell"/>
</dbReference>
<proteinExistence type="inferred from homology"/>
<dbReference type="Pfam" id="PF10699">
    <property type="entry name" value="HAP2-GCS1"/>
    <property type="match status" value="1"/>
</dbReference>
<evidence type="ECO:0000256" key="10">
    <source>
        <dbReference type="ARBA" id="ARBA00023279"/>
    </source>
</evidence>
<evidence type="ECO:0000256" key="4">
    <source>
        <dbReference type="ARBA" id="ARBA00022692"/>
    </source>
</evidence>
<evidence type="ECO:0000256" key="11">
    <source>
        <dbReference type="SAM" id="MobiDB-lite"/>
    </source>
</evidence>
<dbReference type="InterPro" id="IPR018928">
    <property type="entry name" value="HAP2/GCS1_dom"/>
</dbReference>
<comment type="similarity">
    <text evidence="2">Belongs to the HAP2/GCS1 family.</text>
</comment>
<evidence type="ECO:0000256" key="6">
    <source>
        <dbReference type="ARBA" id="ARBA00022989"/>
    </source>
</evidence>
<keyword evidence="6 12" id="KW-1133">Transmembrane helix</keyword>
<evidence type="ECO:0000313" key="14">
    <source>
        <dbReference type="EMBL" id="KAK8763901.1"/>
    </source>
</evidence>
<comment type="caution">
    <text evidence="14">The sequence shown here is derived from an EMBL/GenBank/DDBJ whole genome shotgun (WGS) entry which is preliminary data.</text>
</comment>
<evidence type="ECO:0000313" key="15">
    <source>
        <dbReference type="Proteomes" id="UP001321473"/>
    </source>
</evidence>
<gene>
    <name evidence="14" type="ORF">V5799_033489</name>
</gene>
<evidence type="ECO:0000256" key="2">
    <source>
        <dbReference type="ARBA" id="ARBA00010929"/>
    </source>
</evidence>
<dbReference type="PANTHER" id="PTHR31764">
    <property type="entry name" value="PROTEIN HAPLESS 2"/>
    <property type="match status" value="1"/>
</dbReference>
<evidence type="ECO:0000259" key="13">
    <source>
        <dbReference type="Pfam" id="PF10699"/>
    </source>
</evidence>
<feature type="transmembrane region" description="Helical" evidence="12">
    <location>
        <begin position="418"/>
        <end position="439"/>
    </location>
</feature>
<keyword evidence="3" id="KW-1003">Cell membrane</keyword>
<evidence type="ECO:0000256" key="9">
    <source>
        <dbReference type="ARBA" id="ARBA00023157"/>
    </source>
</evidence>
<feature type="compositionally biased region" description="Low complexity" evidence="11">
    <location>
        <begin position="314"/>
        <end position="330"/>
    </location>
</feature>
<feature type="domain" description="Generative cell specific-1/HAP2" evidence="13">
    <location>
        <begin position="15"/>
        <end position="272"/>
    </location>
</feature>
<evidence type="ECO:0000256" key="3">
    <source>
        <dbReference type="ARBA" id="ARBA00022475"/>
    </source>
</evidence>
<keyword evidence="7" id="KW-0446">Lipid-binding</keyword>
<evidence type="ECO:0000256" key="1">
    <source>
        <dbReference type="ARBA" id="ARBA00004251"/>
    </source>
</evidence>
<keyword evidence="5" id="KW-0732">Signal</keyword>
<feature type="region of interest" description="Disordered" evidence="11">
    <location>
        <begin position="304"/>
        <end position="330"/>
    </location>
</feature>
<dbReference type="PANTHER" id="PTHR31764:SF0">
    <property type="entry name" value="GENERATIVE CELL SPECIFIC-1_HAP2 DOMAIN-CONTAINING PROTEIN"/>
    <property type="match status" value="1"/>
</dbReference>
<protein>
    <recommendedName>
        <fullName evidence="13">Generative cell specific-1/HAP2 domain-containing protein</fullName>
    </recommendedName>
</protein>
<keyword evidence="4 12" id="KW-0812">Transmembrane</keyword>
<evidence type="ECO:0000256" key="8">
    <source>
        <dbReference type="ARBA" id="ARBA00023136"/>
    </source>
</evidence>
<name>A0AAQ4DN61_AMBAM</name>
<organism evidence="14 15">
    <name type="scientific">Amblyomma americanum</name>
    <name type="common">Lone star tick</name>
    <dbReference type="NCBI Taxonomy" id="6943"/>
    <lineage>
        <taxon>Eukaryota</taxon>
        <taxon>Metazoa</taxon>
        <taxon>Ecdysozoa</taxon>
        <taxon>Arthropoda</taxon>
        <taxon>Chelicerata</taxon>
        <taxon>Arachnida</taxon>
        <taxon>Acari</taxon>
        <taxon>Parasitiformes</taxon>
        <taxon>Ixodida</taxon>
        <taxon>Ixodoidea</taxon>
        <taxon>Ixodidae</taxon>
        <taxon>Amblyomminae</taxon>
        <taxon>Amblyomma</taxon>
    </lineage>
</organism>
<feature type="compositionally biased region" description="Basic and acidic residues" evidence="11">
    <location>
        <begin position="304"/>
        <end position="313"/>
    </location>
</feature>
<dbReference type="GO" id="GO:0007338">
    <property type="term" value="P:single fertilization"/>
    <property type="evidence" value="ECO:0007669"/>
    <property type="project" value="UniProtKB-KW"/>
</dbReference>
<keyword evidence="15" id="KW-1185">Reference proteome</keyword>
<dbReference type="GO" id="GO:0008289">
    <property type="term" value="F:lipid binding"/>
    <property type="evidence" value="ECO:0007669"/>
    <property type="project" value="UniProtKB-KW"/>
</dbReference>
<accession>A0AAQ4DN61</accession>
<evidence type="ECO:0000256" key="5">
    <source>
        <dbReference type="ARBA" id="ARBA00022729"/>
    </source>
</evidence>
<keyword evidence="9" id="KW-1015">Disulfide bond</keyword>
<dbReference type="Proteomes" id="UP001321473">
    <property type="component" value="Unassembled WGS sequence"/>
</dbReference>